<keyword evidence="3" id="KW-1185">Reference proteome</keyword>
<dbReference type="Proteomes" id="UP000267096">
    <property type="component" value="Unassembled WGS sequence"/>
</dbReference>
<proteinExistence type="predicted"/>
<reference evidence="4" key="1">
    <citation type="submission" date="2017-02" db="UniProtKB">
        <authorList>
            <consortium name="WormBaseParasite"/>
        </authorList>
    </citation>
    <scope>IDENTIFICATION</scope>
</reference>
<protein>
    <submittedName>
        <fullName evidence="2 4">Uncharacterized protein</fullName>
    </submittedName>
</protein>
<feature type="region of interest" description="Disordered" evidence="1">
    <location>
        <begin position="1"/>
        <end position="22"/>
    </location>
</feature>
<reference evidence="2 3" key="2">
    <citation type="submission" date="2018-11" db="EMBL/GenBank/DDBJ databases">
        <authorList>
            <consortium name="Pathogen Informatics"/>
        </authorList>
    </citation>
    <scope>NUCLEOTIDE SEQUENCE [LARGE SCALE GENOMIC DNA]</scope>
</reference>
<dbReference type="WBParaSite" id="ASIM_0000480301-mRNA-1">
    <property type="protein sequence ID" value="ASIM_0000480301-mRNA-1"/>
    <property type="gene ID" value="ASIM_0000480301"/>
</dbReference>
<evidence type="ECO:0000256" key="1">
    <source>
        <dbReference type="SAM" id="MobiDB-lite"/>
    </source>
</evidence>
<evidence type="ECO:0000313" key="2">
    <source>
        <dbReference type="EMBL" id="VDK24165.1"/>
    </source>
</evidence>
<dbReference type="EMBL" id="UYRR01008200">
    <property type="protein sequence ID" value="VDK24165.1"/>
    <property type="molecule type" value="Genomic_DNA"/>
</dbReference>
<name>A0A0M3JB29_ANISI</name>
<evidence type="ECO:0000313" key="4">
    <source>
        <dbReference type="WBParaSite" id="ASIM_0000480301-mRNA-1"/>
    </source>
</evidence>
<sequence length="76" mass="9029">MIDRECRRLTLPPQRSQQKQLPSRELFADFDPWSMHTTATTSQKKPLLAYRGRDIVKENKRQQICYRARASPVREV</sequence>
<evidence type="ECO:0000313" key="3">
    <source>
        <dbReference type="Proteomes" id="UP000267096"/>
    </source>
</evidence>
<gene>
    <name evidence="2" type="ORF">ASIM_LOCUS4612</name>
</gene>
<dbReference type="AlphaFoldDB" id="A0A0M3JB29"/>
<organism evidence="4">
    <name type="scientific">Anisakis simplex</name>
    <name type="common">Herring worm</name>
    <dbReference type="NCBI Taxonomy" id="6269"/>
    <lineage>
        <taxon>Eukaryota</taxon>
        <taxon>Metazoa</taxon>
        <taxon>Ecdysozoa</taxon>
        <taxon>Nematoda</taxon>
        <taxon>Chromadorea</taxon>
        <taxon>Rhabditida</taxon>
        <taxon>Spirurina</taxon>
        <taxon>Ascaridomorpha</taxon>
        <taxon>Ascaridoidea</taxon>
        <taxon>Anisakidae</taxon>
        <taxon>Anisakis</taxon>
        <taxon>Anisakis simplex complex</taxon>
    </lineage>
</organism>
<accession>A0A0M3JB29</accession>